<feature type="domain" description="Phosphoethanolamine transferase N-terminal" evidence="10">
    <location>
        <begin position="66"/>
        <end position="213"/>
    </location>
</feature>
<keyword evidence="12" id="KW-1185">Reference proteome</keyword>
<evidence type="ECO:0000256" key="4">
    <source>
        <dbReference type="ARBA" id="ARBA00022679"/>
    </source>
</evidence>
<protein>
    <submittedName>
        <fullName evidence="11">Sulfatase-like hydrolase/transferase</fullName>
    </submittedName>
</protein>
<reference evidence="11 12" key="1">
    <citation type="submission" date="2022-02" db="EMBL/GenBank/DDBJ databases">
        <title>Mesosutterella porci, a novel member of the family Sutterellaceae from pig feces.</title>
        <authorList>
            <person name="Wylensek D."/>
            <person name="Clavel T."/>
        </authorList>
    </citation>
    <scope>NUCLEOTIDE SEQUENCE [LARGE SCALE GENOMIC DNA]</scope>
    <source>
        <strain evidence="12">oilRF-744-wt-GAM-9</strain>
    </source>
</reference>
<dbReference type="CDD" id="cd16017">
    <property type="entry name" value="LptA"/>
    <property type="match status" value="1"/>
</dbReference>
<keyword evidence="5 8" id="KW-0812">Transmembrane</keyword>
<keyword evidence="7 8" id="KW-0472">Membrane</keyword>
<proteinExistence type="predicted"/>
<dbReference type="InterPro" id="IPR012549">
    <property type="entry name" value="EptA-like_N"/>
</dbReference>
<dbReference type="Gene3D" id="3.40.720.10">
    <property type="entry name" value="Alkaline Phosphatase, subunit A"/>
    <property type="match status" value="1"/>
</dbReference>
<dbReference type="Proteomes" id="UP001297600">
    <property type="component" value="Unassembled WGS sequence"/>
</dbReference>
<dbReference type="RefSeq" id="WP_237977593.1">
    <property type="nucleotide sequence ID" value="NZ_JAKNCT010000001.1"/>
</dbReference>
<organism evidence="11 12">
    <name type="scientific">Mesosutterella porci</name>
    <dbReference type="NCBI Taxonomy" id="2915351"/>
    <lineage>
        <taxon>Bacteria</taxon>
        <taxon>Pseudomonadati</taxon>
        <taxon>Pseudomonadota</taxon>
        <taxon>Betaproteobacteria</taxon>
        <taxon>Burkholderiales</taxon>
        <taxon>Sutterellaceae</taxon>
        <taxon>Mesosutterella</taxon>
    </lineage>
</organism>
<name>A0ABS9MMU9_9BURK</name>
<evidence type="ECO:0000256" key="8">
    <source>
        <dbReference type="SAM" id="Phobius"/>
    </source>
</evidence>
<evidence type="ECO:0000259" key="9">
    <source>
        <dbReference type="Pfam" id="PF00884"/>
    </source>
</evidence>
<evidence type="ECO:0000313" key="11">
    <source>
        <dbReference type="EMBL" id="MCG5029937.1"/>
    </source>
</evidence>
<evidence type="ECO:0000256" key="5">
    <source>
        <dbReference type="ARBA" id="ARBA00022692"/>
    </source>
</evidence>
<dbReference type="SUPFAM" id="SSF53649">
    <property type="entry name" value="Alkaline phosphatase-like"/>
    <property type="match status" value="1"/>
</dbReference>
<feature type="transmembrane region" description="Helical" evidence="8">
    <location>
        <begin position="12"/>
        <end position="34"/>
    </location>
</feature>
<dbReference type="InterPro" id="IPR040423">
    <property type="entry name" value="PEA_transferase"/>
</dbReference>
<dbReference type="EMBL" id="JAKNCT010000001">
    <property type="protein sequence ID" value="MCG5029937.1"/>
    <property type="molecule type" value="Genomic_DNA"/>
</dbReference>
<dbReference type="PANTHER" id="PTHR30443:SF0">
    <property type="entry name" value="PHOSPHOETHANOLAMINE TRANSFERASE EPTA"/>
    <property type="match status" value="1"/>
</dbReference>
<gene>
    <name evidence="11" type="ORF">MAF45_00500</name>
</gene>
<feature type="transmembrane region" description="Helical" evidence="8">
    <location>
        <begin position="126"/>
        <end position="149"/>
    </location>
</feature>
<feature type="transmembrane region" description="Helical" evidence="8">
    <location>
        <begin position="85"/>
        <end position="106"/>
    </location>
</feature>
<evidence type="ECO:0000256" key="1">
    <source>
        <dbReference type="ARBA" id="ARBA00004429"/>
    </source>
</evidence>
<dbReference type="Pfam" id="PF00884">
    <property type="entry name" value="Sulfatase"/>
    <property type="match status" value="1"/>
</dbReference>
<evidence type="ECO:0000256" key="2">
    <source>
        <dbReference type="ARBA" id="ARBA00022475"/>
    </source>
</evidence>
<keyword evidence="4" id="KW-0808">Transferase</keyword>
<dbReference type="InterPro" id="IPR058130">
    <property type="entry name" value="PEA_transf_C"/>
</dbReference>
<evidence type="ECO:0000256" key="6">
    <source>
        <dbReference type="ARBA" id="ARBA00022989"/>
    </source>
</evidence>
<evidence type="ECO:0000256" key="7">
    <source>
        <dbReference type="ARBA" id="ARBA00023136"/>
    </source>
</evidence>
<evidence type="ECO:0000259" key="10">
    <source>
        <dbReference type="Pfam" id="PF08019"/>
    </source>
</evidence>
<dbReference type="Pfam" id="PF08019">
    <property type="entry name" value="EptA_B_N"/>
    <property type="match status" value="1"/>
</dbReference>
<comment type="caution">
    <text evidence="11">The sequence shown here is derived from an EMBL/GenBank/DDBJ whole genome shotgun (WGS) entry which is preliminary data.</text>
</comment>
<feature type="transmembrane region" description="Helical" evidence="8">
    <location>
        <begin position="54"/>
        <end position="73"/>
    </location>
</feature>
<sequence>MLKKPSFAAAKSAVSKILAIPLVCAFWWICVDSYPFWRLAISSMGTPRGADASFFAEALVIFICAVAAVIALLQAMLGVRAVKALLSLLSVIGAGGFAFSVLYNAVMSPDMLRNALATDTHEVMGLMSLPLFGYFALGAVPVCVFLWFFPREGLSGGAFRLKSLGLSLALFAAAGATLYVSMQDLSFFMRGHREARYLIAPFNVVYSAIRTQAHDKSPDSNAPRAVVDASPALAKTPGSKPLVVVVAVGETARAANWGLDGYARDTTPELRALGVTNYAQASACGTSTDVSVPCMFSRIGRRNYDRKQILAEEPLAPLLKRAGVSVKWIENQSGCKGACLGVDLDRPKDHLSDADRAKLCPDGLCFDEVLTPYVKDPAVGSAPVTVLFLHMAGSHGPAYALRYPQQREKWGPVCSKVNLSDCDPKELRNAYDNSILHTDHVLAQFIGALKDKKDADTVLLYASDHGESLGEKGMYLHGAPWSIAPSEQTRIPMVLWMSDGFKKRQGIDERCVAERAQKPSSHDNLWSTILGLAGVSSTSYKSEDDLLGACRRH</sequence>
<dbReference type="InterPro" id="IPR017850">
    <property type="entry name" value="Alkaline_phosphatase_core_sf"/>
</dbReference>
<evidence type="ECO:0000313" key="12">
    <source>
        <dbReference type="Proteomes" id="UP001297600"/>
    </source>
</evidence>
<accession>A0ABS9MMU9</accession>
<keyword evidence="2" id="KW-1003">Cell membrane</keyword>
<keyword evidence="6 8" id="KW-1133">Transmembrane helix</keyword>
<comment type="subcellular location">
    <subcellularLocation>
        <location evidence="1">Cell inner membrane</location>
        <topology evidence="1">Multi-pass membrane protein</topology>
    </subcellularLocation>
</comment>
<dbReference type="InterPro" id="IPR000917">
    <property type="entry name" value="Sulfatase_N"/>
</dbReference>
<keyword evidence="3" id="KW-0997">Cell inner membrane</keyword>
<feature type="domain" description="Sulfatase N-terminal" evidence="9">
    <location>
        <begin position="244"/>
        <end position="535"/>
    </location>
</feature>
<feature type="transmembrane region" description="Helical" evidence="8">
    <location>
        <begin position="161"/>
        <end position="182"/>
    </location>
</feature>
<evidence type="ECO:0000256" key="3">
    <source>
        <dbReference type="ARBA" id="ARBA00022519"/>
    </source>
</evidence>
<dbReference type="PANTHER" id="PTHR30443">
    <property type="entry name" value="INNER MEMBRANE PROTEIN"/>
    <property type="match status" value="1"/>
</dbReference>